<keyword evidence="6" id="KW-0442">Lipid degradation</keyword>
<dbReference type="InterPro" id="IPR036514">
    <property type="entry name" value="SGNH_hydro_sf"/>
</dbReference>
<keyword evidence="4" id="KW-0732">Signal</keyword>
<keyword evidence="5" id="KW-0378">Hydrolase</keyword>
<comment type="similarity">
    <text evidence="2">Belongs to the 'GDSL' lipolytic enzyme family.</text>
</comment>
<dbReference type="Proteomes" id="UP000242715">
    <property type="component" value="Unassembled WGS sequence"/>
</dbReference>
<evidence type="ECO:0000256" key="5">
    <source>
        <dbReference type="ARBA" id="ARBA00022801"/>
    </source>
</evidence>
<evidence type="ECO:0000256" key="7">
    <source>
        <dbReference type="ARBA" id="ARBA00023098"/>
    </source>
</evidence>
<name>A0A2Z6MVZ8_TRISU</name>
<dbReference type="GO" id="GO:0016788">
    <property type="term" value="F:hydrolase activity, acting on ester bonds"/>
    <property type="evidence" value="ECO:0007669"/>
    <property type="project" value="InterPro"/>
</dbReference>
<organism evidence="8 9">
    <name type="scientific">Trifolium subterraneum</name>
    <name type="common">Subterranean clover</name>
    <dbReference type="NCBI Taxonomy" id="3900"/>
    <lineage>
        <taxon>Eukaryota</taxon>
        <taxon>Viridiplantae</taxon>
        <taxon>Streptophyta</taxon>
        <taxon>Embryophyta</taxon>
        <taxon>Tracheophyta</taxon>
        <taxon>Spermatophyta</taxon>
        <taxon>Magnoliopsida</taxon>
        <taxon>eudicotyledons</taxon>
        <taxon>Gunneridae</taxon>
        <taxon>Pentapetalae</taxon>
        <taxon>rosids</taxon>
        <taxon>fabids</taxon>
        <taxon>Fabales</taxon>
        <taxon>Fabaceae</taxon>
        <taxon>Papilionoideae</taxon>
        <taxon>50 kb inversion clade</taxon>
        <taxon>NPAAA clade</taxon>
        <taxon>Hologalegina</taxon>
        <taxon>IRL clade</taxon>
        <taxon>Trifolieae</taxon>
        <taxon>Trifolium</taxon>
    </lineage>
</organism>
<dbReference type="OrthoDB" id="1600564at2759"/>
<dbReference type="EMBL" id="DF973639">
    <property type="protein sequence ID" value="GAU36748.1"/>
    <property type="molecule type" value="Genomic_DNA"/>
</dbReference>
<evidence type="ECO:0008006" key="10">
    <source>
        <dbReference type="Google" id="ProtNLM"/>
    </source>
</evidence>
<sequence>MKTLMKDEKLSQYLANSLATVVHGNNDYLNNYLMSGFYDTSIVYSPDKFADILVENYKMYILDLRSLGLRKFFLAAIGPLGCVPYQISKGMIPPGQCVSSINNIVLLFNNLLRSLVDQLNTEYPDSIFVYGDTYNIFDELIADQNSYGKNLEVNGSM</sequence>
<accession>A0A2Z6MVZ8</accession>
<comment type="subcellular location">
    <subcellularLocation>
        <location evidence="1">Secreted</location>
    </subcellularLocation>
</comment>
<dbReference type="GO" id="GO:0005576">
    <property type="term" value="C:extracellular region"/>
    <property type="evidence" value="ECO:0007669"/>
    <property type="project" value="UniProtKB-SubCell"/>
</dbReference>
<dbReference type="Pfam" id="PF00657">
    <property type="entry name" value="Lipase_GDSL"/>
    <property type="match status" value="1"/>
</dbReference>
<keyword evidence="3" id="KW-0964">Secreted</keyword>
<dbReference type="Gene3D" id="3.40.50.1110">
    <property type="entry name" value="SGNH hydrolase"/>
    <property type="match status" value="1"/>
</dbReference>
<evidence type="ECO:0000256" key="1">
    <source>
        <dbReference type="ARBA" id="ARBA00004613"/>
    </source>
</evidence>
<keyword evidence="7" id="KW-0443">Lipid metabolism</keyword>
<evidence type="ECO:0000313" key="9">
    <source>
        <dbReference type="Proteomes" id="UP000242715"/>
    </source>
</evidence>
<protein>
    <recommendedName>
        <fullName evidence="10">GDSL esterase/lipase</fullName>
    </recommendedName>
</protein>
<evidence type="ECO:0000256" key="3">
    <source>
        <dbReference type="ARBA" id="ARBA00022525"/>
    </source>
</evidence>
<dbReference type="GO" id="GO:0016042">
    <property type="term" value="P:lipid catabolic process"/>
    <property type="evidence" value="ECO:0007669"/>
    <property type="project" value="UniProtKB-KW"/>
</dbReference>
<dbReference type="InterPro" id="IPR051238">
    <property type="entry name" value="GDSL_esterase/lipase"/>
</dbReference>
<reference evidence="9" key="1">
    <citation type="journal article" date="2017" name="Front. Plant Sci.">
        <title>Climate Clever Clovers: New Paradigm to Reduce the Environmental Footprint of Ruminants by Breeding Low Methanogenic Forages Utilizing Haplotype Variation.</title>
        <authorList>
            <person name="Kaur P."/>
            <person name="Appels R."/>
            <person name="Bayer P.E."/>
            <person name="Keeble-Gagnere G."/>
            <person name="Wang J."/>
            <person name="Hirakawa H."/>
            <person name="Shirasawa K."/>
            <person name="Vercoe P."/>
            <person name="Stefanova K."/>
            <person name="Durmic Z."/>
            <person name="Nichols P."/>
            <person name="Revell C."/>
            <person name="Isobe S.N."/>
            <person name="Edwards D."/>
            <person name="Erskine W."/>
        </authorList>
    </citation>
    <scope>NUCLEOTIDE SEQUENCE [LARGE SCALE GENOMIC DNA]</scope>
    <source>
        <strain evidence="9">cv. Daliak</strain>
    </source>
</reference>
<evidence type="ECO:0000313" key="8">
    <source>
        <dbReference type="EMBL" id="GAU36748.1"/>
    </source>
</evidence>
<dbReference type="PANTHER" id="PTHR45650:SF32">
    <property type="entry name" value="GDSL-LIKE LIPASE_ACYLHYDROLASE"/>
    <property type="match status" value="1"/>
</dbReference>
<evidence type="ECO:0000256" key="6">
    <source>
        <dbReference type="ARBA" id="ARBA00022963"/>
    </source>
</evidence>
<keyword evidence="9" id="KW-1185">Reference proteome</keyword>
<dbReference type="AlphaFoldDB" id="A0A2Z6MVZ8"/>
<evidence type="ECO:0000256" key="2">
    <source>
        <dbReference type="ARBA" id="ARBA00008668"/>
    </source>
</evidence>
<dbReference type="PANTHER" id="PTHR45650">
    <property type="entry name" value="GDSL-LIKE LIPASE/ACYLHYDROLASE-RELATED"/>
    <property type="match status" value="1"/>
</dbReference>
<gene>
    <name evidence="8" type="ORF">TSUD_318470</name>
</gene>
<dbReference type="InterPro" id="IPR001087">
    <property type="entry name" value="GDSL"/>
</dbReference>
<proteinExistence type="inferred from homology"/>
<evidence type="ECO:0000256" key="4">
    <source>
        <dbReference type="ARBA" id="ARBA00022729"/>
    </source>
</evidence>